<reference evidence="2" key="2">
    <citation type="submission" date="2022-06" db="UniProtKB">
        <authorList>
            <consortium name="EnsemblMetazoa"/>
        </authorList>
    </citation>
    <scope>IDENTIFICATION</scope>
</reference>
<dbReference type="OMA" id="CATRELM"/>
<protein>
    <submittedName>
        <fullName evidence="2">Reverse transcriptase domain-containing protein</fullName>
    </submittedName>
</protein>
<dbReference type="Proteomes" id="UP000024404">
    <property type="component" value="Unassembled WGS sequence"/>
</dbReference>
<evidence type="ECO:0000313" key="3">
    <source>
        <dbReference type="Proteomes" id="UP000024404"/>
    </source>
</evidence>
<proteinExistence type="predicted"/>
<dbReference type="PROSITE" id="PS50878">
    <property type="entry name" value="RT_POL"/>
    <property type="match status" value="1"/>
</dbReference>
<dbReference type="Gene3D" id="3.10.10.10">
    <property type="entry name" value="HIV Type 1 Reverse Transcriptase, subunit A, domain 1"/>
    <property type="match status" value="1"/>
</dbReference>
<keyword evidence="3" id="KW-1185">Reference proteome</keyword>
<dbReference type="Gene3D" id="3.30.70.270">
    <property type="match status" value="1"/>
</dbReference>
<reference evidence="3" key="1">
    <citation type="submission" date="2013-10" db="EMBL/GenBank/DDBJ databases">
        <title>Genome sequencing of Onchocerca volvulus.</title>
        <authorList>
            <person name="Cotton J."/>
            <person name="Tsai J."/>
            <person name="Stanley E."/>
            <person name="Tracey A."/>
            <person name="Holroyd N."/>
            <person name="Lustigman S."/>
            <person name="Berriman M."/>
        </authorList>
    </citation>
    <scope>NUCLEOTIDE SEQUENCE</scope>
</reference>
<dbReference type="InterPro" id="IPR000477">
    <property type="entry name" value="RT_dom"/>
</dbReference>
<dbReference type="InterPro" id="IPR043502">
    <property type="entry name" value="DNA/RNA_pol_sf"/>
</dbReference>
<accession>A0A8R1TJK1</accession>
<evidence type="ECO:0000259" key="1">
    <source>
        <dbReference type="PROSITE" id="PS50878"/>
    </source>
</evidence>
<dbReference type="Pfam" id="PF05380">
    <property type="entry name" value="Peptidase_A17"/>
    <property type="match status" value="1"/>
</dbReference>
<dbReference type="Pfam" id="PF00078">
    <property type="entry name" value="RVT_1"/>
    <property type="match status" value="1"/>
</dbReference>
<sequence>MLPSLIGILLRARQGRYLVIADVEKAFLQVSLKREDRDVTRFLWLKDKSKEATQENLVTFRFARVPFGVVSSPFLLAAVIRHLLSEEHSKLSIEIAKNLYVNNIVLTSESESESIRKAKKAKELFKKAKMQLRRFHANHDINMDNEQEMTEKTKIPQEGLQTKRQILQFYAGIYDPLGIMSPIILLWKLLIQDMWKKGMPWDENLEPEEMRRCLELEKAFNQVDVMEISRWTPQEYSEIHVFVDASEKAMGLALYARRSSNTPCKPQLTYEKTRLVPKRENTNQSPLLAVTLGVKALEFIRQEIEVGKTYLWTDSGCVLHWLRKAPVGSRYISNRIDEIRRCKEIEYRHVRSTNNPADQASRGLPPQNLKENLLWWNGPPWLWEPKENWPENKVMEESIISVCMSMGLMEKEEIQS</sequence>
<dbReference type="InterPro" id="IPR043128">
    <property type="entry name" value="Rev_trsase/Diguanyl_cyclase"/>
</dbReference>
<name>A0A8R1TJK1_ONCVO</name>
<dbReference type="AlphaFoldDB" id="A0A8R1TJK1"/>
<dbReference type="InterPro" id="IPR008042">
    <property type="entry name" value="Retrotrans_Pao"/>
</dbReference>
<organism evidence="2 3">
    <name type="scientific">Onchocerca volvulus</name>
    <dbReference type="NCBI Taxonomy" id="6282"/>
    <lineage>
        <taxon>Eukaryota</taxon>
        <taxon>Metazoa</taxon>
        <taxon>Ecdysozoa</taxon>
        <taxon>Nematoda</taxon>
        <taxon>Chromadorea</taxon>
        <taxon>Rhabditida</taxon>
        <taxon>Spirurina</taxon>
        <taxon>Spiruromorpha</taxon>
        <taxon>Filarioidea</taxon>
        <taxon>Onchocercidae</taxon>
        <taxon>Onchocerca</taxon>
    </lineage>
</organism>
<dbReference type="EnsemblMetazoa" id="OVOC10840.1">
    <property type="protein sequence ID" value="OVOC10840.1"/>
    <property type="gene ID" value="WBGene00247649"/>
</dbReference>
<feature type="domain" description="Reverse transcriptase" evidence="1">
    <location>
        <begin position="1"/>
        <end position="162"/>
    </location>
</feature>
<dbReference type="EMBL" id="CMVM020000345">
    <property type="status" value="NOT_ANNOTATED_CDS"/>
    <property type="molecule type" value="Genomic_DNA"/>
</dbReference>
<dbReference type="PANTHER" id="PTHR47331">
    <property type="entry name" value="PHD-TYPE DOMAIN-CONTAINING PROTEIN"/>
    <property type="match status" value="1"/>
</dbReference>
<dbReference type="SUPFAM" id="SSF56672">
    <property type="entry name" value="DNA/RNA polymerases"/>
    <property type="match status" value="1"/>
</dbReference>
<evidence type="ECO:0000313" key="2">
    <source>
        <dbReference type="EnsemblMetazoa" id="OVOC10840.1"/>
    </source>
</evidence>